<dbReference type="Proteomes" id="UP000247591">
    <property type="component" value="Unassembled WGS sequence"/>
</dbReference>
<dbReference type="GO" id="GO:0016627">
    <property type="term" value="F:oxidoreductase activity, acting on the CH-CH group of donors"/>
    <property type="evidence" value="ECO:0007669"/>
    <property type="project" value="TreeGrafter"/>
</dbReference>
<dbReference type="InterPro" id="IPR024031">
    <property type="entry name" value="MSMEG_5819/OxyR"/>
</dbReference>
<comment type="caution">
    <text evidence="3">The sequence shown here is derived from an EMBL/GenBank/DDBJ whole genome shotgun (WGS) entry which is preliminary data.</text>
</comment>
<sequence>MTFTNAEIEYLTSQDLGRLATMQPNGTLQASPVGFTCNIDLGTIDIGGFNMAASQKYKNLATNPTVAFVVDDIASRDPWRVRCLEIRGRAEQVESGSERGNQGPLIRIHPTKIISFGLAAGDMDVEPHQITPHKRNLQ</sequence>
<dbReference type="GO" id="GO:0005829">
    <property type="term" value="C:cytosol"/>
    <property type="evidence" value="ECO:0007669"/>
    <property type="project" value="TreeGrafter"/>
</dbReference>
<dbReference type="RefSeq" id="WP_110469050.1">
    <property type="nucleotide sequence ID" value="NZ_QJSP01000004.1"/>
</dbReference>
<dbReference type="OrthoDB" id="3693562at2"/>
<gene>
    <name evidence="3" type="ORF">DFR67_104180</name>
</gene>
<dbReference type="PANTHER" id="PTHR35176:SF6">
    <property type="entry name" value="HEME OXYGENASE HI_0854-RELATED"/>
    <property type="match status" value="1"/>
</dbReference>
<dbReference type="GO" id="GO:0070967">
    <property type="term" value="F:coenzyme F420 binding"/>
    <property type="evidence" value="ECO:0007669"/>
    <property type="project" value="TreeGrafter"/>
</dbReference>
<evidence type="ECO:0000259" key="2">
    <source>
        <dbReference type="Pfam" id="PF01243"/>
    </source>
</evidence>
<evidence type="ECO:0000313" key="3">
    <source>
        <dbReference type="EMBL" id="PYE18601.1"/>
    </source>
</evidence>
<keyword evidence="1" id="KW-0560">Oxidoreductase</keyword>
<reference evidence="3 4" key="1">
    <citation type="submission" date="2018-06" db="EMBL/GenBank/DDBJ databases">
        <title>Genomic Encyclopedia of Type Strains, Phase IV (KMG-IV): sequencing the most valuable type-strain genomes for metagenomic binning, comparative biology and taxonomic classification.</title>
        <authorList>
            <person name="Goeker M."/>
        </authorList>
    </citation>
    <scope>NUCLEOTIDE SEQUENCE [LARGE SCALE GENOMIC DNA]</scope>
    <source>
        <strain evidence="3 4">DSM 45521</strain>
    </source>
</reference>
<evidence type="ECO:0000313" key="4">
    <source>
        <dbReference type="Proteomes" id="UP000247591"/>
    </source>
</evidence>
<dbReference type="InterPro" id="IPR052019">
    <property type="entry name" value="F420H2_bilvrd_red/Heme_oxyg"/>
</dbReference>
<evidence type="ECO:0000256" key="1">
    <source>
        <dbReference type="ARBA" id="ARBA00023002"/>
    </source>
</evidence>
<dbReference type="Pfam" id="PF01243">
    <property type="entry name" value="PNPOx_N"/>
    <property type="match status" value="1"/>
</dbReference>
<dbReference type="InterPro" id="IPR012349">
    <property type="entry name" value="Split_barrel_FMN-bd"/>
</dbReference>
<dbReference type="PANTHER" id="PTHR35176">
    <property type="entry name" value="HEME OXYGENASE HI_0854-RELATED"/>
    <property type="match status" value="1"/>
</dbReference>
<protein>
    <submittedName>
        <fullName evidence="3">Pyridoxamine 5'-phosphate oxidase family protein</fullName>
    </submittedName>
</protein>
<dbReference type="EMBL" id="QJSP01000004">
    <property type="protein sequence ID" value="PYE18601.1"/>
    <property type="molecule type" value="Genomic_DNA"/>
</dbReference>
<accession>A0A318RY47</accession>
<name>A0A318RY47_WILLI</name>
<organism evidence="3 4">
    <name type="scientific">Williamsia limnetica</name>
    <dbReference type="NCBI Taxonomy" id="882452"/>
    <lineage>
        <taxon>Bacteria</taxon>
        <taxon>Bacillati</taxon>
        <taxon>Actinomycetota</taxon>
        <taxon>Actinomycetes</taxon>
        <taxon>Mycobacteriales</taxon>
        <taxon>Nocardiaceae</taxon>
        <taxon>Williamsia</taxon>
    </lineage>
</organism>
<keyword evidence="4" id="KW-1185">Reference proteome</keyword>
<dbReference type="AlphaFoldDB" id="A0A318RY47"/>
<dbReference type="SUPFAM" id="SSF50475">
    <property type="entry name" value="FMN-binding split barrel"/>
    <property type="match status" value="1"/>
</dbReference>
<dbReference type="InterPro" id="IPR011576">
    <property type="entry name" value="Pyridox_Oxase_N"/>
</dbReference>
<dbReference type="Gene3D" id="2.30.110.10">
    <property type="entry name" value="Electron Transport, Fmn-binding Protein, Chain A"/>
    <property type="match status" value="1"/>
</dbReference>
<dbReference type="NCBIfam" id="TIGR04023">
    <property type="entry name" value="PPOX_MSMEG_5819"/>
    <property type="match status" value="1"/>
</dbReference>
<proteinExistence type="predicted"/>
<feature type="domain" description="Pyridoxamine 5'-phosphate oxidase N-terminal" evidence="2">
    <location>
        <begin position="9"/>
        <end position="98"/>
    </location>
</feature>